<dbReference type="OrthoDB" id="9778494at2"/>
<dbReference type="SUPFAM" id="SSF48452">
    <property type="entry name" value="TPR-like"/>
    <property type="match status" value="1"/>
</dbReference>
<evidence type="ECO:0000313" key="4">
    <source>
        <dbReference type="Proteomes" id="UP000216446"/>
    </source>
</evidence>
<reference evidence="3 4" key="1">
    <citation type="submission" date="2016-11" db="EMBL/GenBank/DDBJ databases">
        <title>Study of marine rhodopsin-containing bacteria.</title>
        <authorList>
            <person name="Yoshizawa S."/>
            <person name="Kumagai Y."/>
            <person name="Kogure K."/>
        </authorList>
    </citation>
    <scope>NUCLEOTIDE SEQUENCE [LARGE SCALE GENOMIC DNA]</scope>
    <source>
        <strain evidence="3 4">SG-29</strain>
    </source>
</reference>
<keyword evidence="2" id="KW-0732">Signal</keyword>
<dbReference type="AlphaFoldDB" id="A0A259TY73"/>
<dbReference type="PROSITE" id="PS50005">
    <property type="entry name" value="TPR"/>
    <property type="match status" value="1"/>
</dbReference>
<organism evidence="3 4">
    <name type="scientific">Rubricoccus marinus</name>
    <dbReference type="NCBI Taxonomy" id="716817"/>
    <lineage>
        <taxon>Bacteria</taxon>
        <taxon>Pseudomonadati</taxon>
        <taxon>Rhodothermota</taxon>
        <taxon>Rhodothermia</taxon>
        <taxon>Rhodothermales</taxon>
        <taxon>Rubricoccaceae</taxon>
        <taxon>Rubricoccus</taxon>
    </lineage>
</organism>
<protein>
    <recommendedName>
        <fullName evidence="5">Tetratricopeptide repeat protein</fullName>
    </recommendedName>
</protein>
<comment type="caution">
    <text evidence="3">The sequence shown here is derived from an EMBL/GenBank/DDBJ whole genome shotgun (WGS) entry which is preliminary data.</text>
</comment>
<keyword evidence="4" id="KW-1185">Reference proteome</keyword>
<keyword evidence="1" id="KW-0802">TPR repeat</keyword>
<dbReference type="Gene3D" id="1.25.40.10">
    <property type="entry name" value="Tetratricopeptide repeat domain"/>
    <property type="match status" value="1"/>
</dbReference>
<evidence type="ECO:0000256" key="2">
    <source>
        <dbReference type="SAM" id="SignalP"/>
    </source>
</evidence>
<accession>A0A259TY73</accession>
<sequence>MRAFLLTFVLLVASGASAQDLGETSFANSGEADAQEPFLRGLLLLHSFEYDDARDAFREAQEADAGFAMAYWGEAMTHNHPVWMRQDRDAALAVLARMEANAVEVTPRERDYLRALGFLFDMGEEEQYDKETRDDRYATAMRALAESYPDDLDARAFYALSILGTAHEGRDFTTYMKAAAVAEEVFDANPRHPGAAHYLIHAYDDPVHAPLGLRPARVYSDIAPAASHALHMPTHITLALGMWDEVAELNERSYDAARAASNRRGEELNGHGWHALWWWHYAATQLDDRPLADSLLAVARTAAEADFDGSTAQAHIGRIAAQHATAFGDGSVWNRVTESGRGSLSTRAQIDFARGFDAAMSGDLGRARQIADRLSEASGEDTAWSVRAAALALDGLVLIGEEQTEQGVERLREAAALEAEAPLMFGPPSPVIPAHEALGYALLASGDAAGAAEAFEVALSRAPNRRQSVRGLALARDAQ</sequence>
<dbReference type="PANTHER" id="PTHR45588:SF1">
    <property type="entry name" value="WW DOMAIN-CONTAINING PROTEIN"/>
    <property type="match status" value="1"/>
</dbReference>
<gene>
    <name evidence="3" type="ORF">BSZ36_06420</name>
</gene>
<feature type="repeat" description="TPR" evidence="1">
    <location>
        <begin position="432"/>
        <end position="465"/>
    </location>
</feature>
<dbReference type="RefSeq" id="WP_094547104.1">
    <property type="nucleotide sequence ID" value="NZ_MQWB01000001.1"/>
</dbReference>
<dbReference type="InterPro" id="IPR011990">
    <property type="entry name" value="TPR-like_helical_dom_sf"/>
</dbReference>
<dbReference type="PANTHER" id="PTHR45588">
    <property type="entry name" value="TPR DOMAIN-CONTAINING PROTEIN"/>
    <property type="match status" value="1"/>
</dbReference>
<dbReference type="EMBL" id="MQWB01000001">
    <property type="protein sequence ID" value="OZC02640.1"/>
    <property type="molecule type" value="Genomic_DNA"/>
</dbReference>
<dbReference type="Proteomes" id="UP000216446">
    <property type="component" value="Unassembled WGS sequence"/>
</dbReference>
<evidence type="ECO:0000313" key="3">
    <source>
        <dbReference type="EMBL" id="OZC02640.1"/>
    </source>
</evidence>
<dbReference type="InParanoid" id="A0A259TY73"/>
<evidence type="ECO:0000256" key="1">
    <source>
        <dbReference type="PROSITE-ProRule" id="PRU00339"/>
    </source>
</evidence>
<feature type="signal peptide" evidence="2">
    <location>
        <begin position="1"/>
        <end position="18"/>
    </location>
</feature>
<proteinExistence type="predicted"/>
<dbReference type="InterPro" id="IPR019734">
    <property type="entry name" value="TPR_rpt"/>
</dbReference>
<evidence type="ECO:0008006" key="5">
    <source>
        <dbReference type="Google" id="ProtNLM"/>
    </source>
</evidence>
<name>A0A259TY73_9BACT</name>
<feature type="chain" id="PRO_5012017228" description="Tetratricopeptide repeat protein" evidence="2">
    <location>
        <begin position="19"/>
        <end position="479"/>
    </location>
</feature>